<dbReference type="RefSeq" id="WP_201504224.1">
    <property type="nucleotide sequence ID" value="NZ_BAAAFR010000001.1"/>
</dbReference>
<feature type="compositionally biased region" description="Low complexity" evidence="1">
    <location>
        <begin position="475"/>
        <end position="485"/>
    </location>
</feature>
<dbReference type="EMBL" id="BAAAFR010000001">
    <property type="protein sequence ID" value="GAA0308736.1"/>
    <property type="molecule type" value="Genomic_DNA"/>
</dbReference>
<comment type="caution">
    <text evidence="3">The sequence shown here is derived from an EMBL/GenBank/DDBJ whole genome shotgun (WGS) entry which is preliminary data.</text>
</comment>
<feature type="compositionally biased region" description="Polar residues" evidence="1">
    <location>
        <begin position="426"/>
        <end position="474"/>
    </location>
</feature>
<proteinExistence type="predicted"/>
<feature type="compositionally biased region" description="Low complexity" evidence="1">
    <location>
        <begin position="410"/>
        <end position="424"/>
    </location>
</feature>
<evidence type="ECO:0000256" key="1">
    <source>
        <dbReference type="SAM" id="MobiDB-lite"/>
    </source>
</evidence>
<evidence type="ECO:0000256" key="2">
    <source>
        <dbReference type="SAM" id="Phobius"/>
    </source>
</evidence>
<feature type="transmembrane region" description="Helical" evidence="2">
    <location>
        <begin position="222"/>
        <end position="243"/>
    </location>
</feature>
<name>A0ABN0VKF3_9GAMM</name>
<evidence type="ECO:0000313" key="4">
    <source>
        <dbReference type="Proteomes" id="UP001501787"/>
    </source>
</evidence>
<organism evidence="3 4">
    <name type="scientific">Psychrobacter aestuarii</name>
    <dbReference type="NCBI Taxonomy" id="556327"/>
    <lineage>
        <taxon>Bacteria</taxon>
        <taxon>Pseudomonadati</taxon>
        <taxon>Pseudomonadota</taxon>
        <taxon>Gammaproteobacteria</taxon>
        <taxon>Moraxellales</taxon>
        <taxon>Moraxellaceae</taxon>
        <taxon>Psychrobacter</taxon>
    </lineage>
</organism>
<feature type="region of interest" description="Disordered" evidence="1">
    <location>
        <begin position="405"/>
        <end position="509"/>
    </location>
</feature>
<sequence>MSLIDRLNQTVTPAILGATATDAQSDLLEQFYAILITRLAQPEIHAQLLADNAAATGAPILLEQLWQQPDQRALLIQELADAHHVDAKSTAQLLISAAHLGYQELKSSAQDIHLPTYLTPEATNVRAYLPAWSATVIAPTVAVVNQDPLNAPTADLYDNHALPNATVPTGQALDNPNIPVIVDKDTPVADEVVSSAIHASPLDHRSPESRAEVRARNQRNDLMIRLGLLAAAIAAIGLIWAFVYHEEPEPTVTPVVATQPAPPPAEAANLTPAEVMVSVDDAGNLYSCTATVGDTGLQENLMQAVTSSFGNQSNLCNITVQDGFATQLENINAATLPEVFNVMKNTPFSRLMIQNGSVSIEAPDNVQLQQLTGNVQSLWPTVTITPVAPVAAVAPPPNTYDETYNNGGYTAMPNNTMPNTMPNNGAPITSNNNVITNVPPQSQQTPTVGSSAQQSNTTGVNMPQQSSQPVANPQSTGGSTSGGISPEEADAMANSVIRVDPATVNNTAQ</sequence>
<accession>A0ABN0VKF3</accession>
<keyword evidence="2" id="KW-1133">Transmembrane helix</keyword>
<dbReference type="Proteomes" id="UP001501787">
    <property type="component" value="Unassembled WGS sequence"/>
</dbReference>
<reference evidence="3 4" key="1">
    <citation type="journal article" date="2019" name="Int. J. Syst. Evol. Microbiol.">
        <title>The Global Catalogue of Microorganisms (GCM) 10K type strain sequencing project: providing services to taxonomists for standard genome sequencing and annotation.</title>
        <authorList>
            <consortium name="The Broad Institute Genomics Platform"/>
            <consortium name="The Broad Institute Genome Sequencing Center for Infectious Disease"/>
            <person name="Wu L."/>
            <person name="Ma J."/>
        </authorList>
    </citation>
    <scope>NUCLEOTIDE SEQUENCE [LARGE SCALE GENOMIC DNA]</scope>
    <source>
        <strain evidence="3 4">JCM 16343</strain>
    </source>
</reference>
<keyword evidence="4" id="KW-1185">Reference proteome</keyword>
<evidence type="ECO:0000313" key="3">
    <source>
        <dbReference type="EMBL" id="GAA0308736.1"/>
    </source>
</evidence>
<gene>
    <name evidence="3" type="ORF">GCM10009129_02340</name>
</gene>
<keyword evidence="2" id="KW-0812">Transmembrane</keyword>
<keyword evidence="2" id="KW-0472">Membrane</keyword>
<protein>
    <submittedName>
        <fullName evidence="3">Uncharacterized protein</fullName>
    </submittedName>
</protein>